<evidence type="ECO:0000256" key="1">
    <source>
        <dbReference type="SAM" id="SignalP"/>
    </source>
</evidence>
<protein>
    <recommendedName>
        <fullName evidence="4">Lipoprotein</fullName>
    </recommendedName>
</protein>
<dbReference type="PANTHER" id="PTHR39335:SF1">
    <property type="entry name" value="BLL4220 PROTEIN"/>
    <property type="match status" value="1"/>
</dbReference>
<organism evidence="2 3">
    <name type="scientific">Flavihumibacter petaseus NBRC 106054</name>
    <dbReference type="NCBI Taxonomy" id="1220578"/>
    <lineage>
        <taxon>Bacteria</taxon>
        <taxon>Pseudomonadati</taxon>
        <taxon>Bacteroidota</taxon>
        <taxon>Chitinophagia</taxon>
        <taxon>Chitinophagales</taxon>
        <taxon>Chitinophagaceae</taxon>
        <taxon>Flavihumibacter</taxon>
    </lineage>
</organism>
<evidence type="ECO:0000313" key="2">
    <source>
        <dbReference type="EMBL" id="GAO41028.1"/>
    </source>
</evidence>
<dbReference type="GO" id="GO:0043448">
    <property type="term" value="P:alkane catabolic process"/>
    <property type="evidence" value="ECO:0007669"/>
    <property type="project" value="TreeGrafter"/>
</dbReference>
<gene>
    <name evidence="2" type="ORF">FPE01S_01_00400</name>
</gene>
<sequence>MERRQRFTYLKISKMKILSTFRFLTATLAIAGALNSCSSDSDPYVPPTPVTEVQLTSNATLGSILTDKDGRTLYYFANDDSTVNHCTGGCEALWPVFNVDNLAAENLGTGLTLGDFSQITTSTSAKQLAYKGRPLYYYAPVNNGTNTPEPAGAIGGDNFNGIWFAAKPDYTIQLTNAQLIGHDGKHYKSDYTEGDGKTLYFTDGNGVTLYTFINDRYDDNNFTADDFANNGIWPVYEEDVVVVPSSLDKNLFNTITVAGTHKQLTYKGWPLYYFGQDAGKMGSNKGISFPAPGVWPVPVKDMAEATP</sequence>
<dbReference type="EMBL" id="BBWV01000001">
    <property type="protein sequence ID" value="GAO41028.1"/>
    <property type="molecule type" value="Genomic_DNA"/>
</dbReference>
<dbReference type="STRING" id="1220578.FPE01S_01_00400"/>
<dbReference type="Pfam" id="PF03640">
    <property type="entry name" value="Lipoprotein_15"/>
    <property type="match status" value="2"/>
</dbReference>
<proteinExistence type="predicted"/>
<evidence type="ECO:0000313" key="3">
    <source>
        <dbReference type="Proteomes" id="UP000033121"/>
    </source>
</evidence>
<name>A0A0E9MU76_9BACT</name>
<reference evidence="2 3" key="1">
    <citation type="submission" date="2015-04" db="EMBL/GenBank/DDBJ databases">
        <title>Whole genome shotgun sequence of Flavihumibacter petaseus NBRC 106054.</title>
        <authorList>
            <person name="Miyazawa S."/>
            <person name="Hosoyama A."/>
            <person name="Hashimoto M."/>
            <person name="Noguchi M."/>
            <person name="Tsuchikane K."/>
            <person name="Ohji S."/>
            <person name="Yamazoe A."/>
            <person name="Ichikawa N."/>
            <person name="Kimura A."/>
            <person name="Fujita N."/>
        </authorList>
    </citation>
    <scope>NUCLEOTIDE SEQUENCE [LARGE SCALE GENOMIC DNA]</scope>
    <source>
        <strain evidence="2 3">NBRC 106054</strain>
    </source>
</reference>
<dbReference type="InterPro" id="IPR005297">
    <property type="entry name" value="Lipoprotein_repeat"/>
</dbReference>
<keyword evidence="3" id="KW-1185">Reference proteome</keyword>
<dbReference type="Proteomes" id="UP000033121">
    <property type="component" value="Unassembled WGS sequence"/>
</dbReference>
<feature type="chain" id="PRO_5002430086" description="Lipoprotein" evidence="1">
    <location>
        <begin position="32"/>
        <end position="307"/>
    </location>
</feature>
<keyword evidence="1" id="KW-0732">Signal</keyword>
<feature type="signal peptide" evidence="1">
    <location>
        <begin position="1"/>
        <end position="31"/>
    </location>
</feature>
<dbReference type="AlphaFoldDB" id="A0A0E9MU76"/>
<accession>A0A0E9MU76</accession>
<comment type="caution">
    <text evidence="2">The sequence shown here is derived from an EMBL/GenBank/DDBJ whole genome shotgun (WGS) entry which is preliminary data.</text>
</comment>
<evidence type="ECO:0008006" key="4">
    <source>
        <dbReference type="Google" id="ProtNLM"/>
    </source>
</evidence>
<dbReference type="PANTHER" id="PTHR39335">
    <property type="entry name" value="BLL4220 PROTEIN"/>
    <property type="match status" value="1"/>
</dbReference>